<comment type="subcellular location">
    <subcellularLocation>
        <location evidence="1">Cell projection</location>
        <location evidence="1">Cilium</location>
    </subcellularLocation>
</comment>
<feature type="compositionally biased region" description="Polar residues" evidence="6">
    <location>
        <begin position="384"/>
        <end position="401"/>
    </location>
</feature>
<dbReference type="HOGENOM" id="CLU_040741_0_0_1"/>
<dbReference type="Pfam" id="PF14580">
    <property type="entry name" value="LRR_9"/>
    <property type="match status" value="1"/>
</dbReference>
<feature type="region of interest" description="Disordered" evidence="6">
    <location>
        <begin position="262"/>
        <end position="410"/>
    </location>
</feature>
<dbReference type="InterPro" id="IPR001611">
    <property type="entry name" value="Leu-rich_rpt"/>
</dbReference>
<keyword evidence="3" id="KW-0677">Repeat</keyword>
<dbReference type="PANTHER" id="PTHR45973:SF9">
    <property type="entry name" value="LEUCINE-RICH REPEAT-CONTAINING PROTEIN 46"/>
    <property type="match status" value="1"/>
</dbReference>
<evidence type="ECO:0000256" key="2">
    <source>
        <dbReference type="ARBA" id="ARBA00022614"/>
    </source>
</evidence>
<evidence type="ECO:0000256" key="6">
    <source>
        <dbReference type="SAM" id="MobiDB-lite"/>
    </source>
</evidence>
<name>Q22UJ1_TETTS</name>
<accession>Q22UJ1</accession>
<gene>
    <name evidence="7" type="ORF">TTHERM_00554340</name>
</gene>
<proteinExistence type="predicted"/>
<evidence type="ECO:0000256" key="1">
    <source>
        <dbReference type="ARBA" id="ARBA00004138"/>
    </source>
</evidence>
<dbReference type="eggNOG" id="KOG0531">
    <property type="taxonomic scope" value="Eukaryota"/>
</dbReference>
<dbReference type="EMBL" id="GG662828">
    <property type="protein sequence ID" value="EAR88979.1"/>
    <property type="molecule type" value="Genomic_DNA"/>
</dbReference>
<dbReference type="SUPFAM" id="SSF52075">
    <property type="entry name" value="Outer arm dynein light chain 1"/>
    <property type="match status" value="1"/>
</dbReference>
<dbReference type="PANTHER" id="PTHR45973">
    <property type="entry name" value="PROTEIN PHOSPHATASE 1 REGULATORY SUBUNIT SDS22-RELATED"/>
    <property type="match status" value="1"/>
</dbReference>
<dbReference type="InterPro" id="IPR032675">
    <property type="entry name" value="LRR_dom_sf"/>
</dbReference>
<dbReference type="InParanoid" id="Q22UJ1"/>
<feature type="region of interest" description="Disordered" evidence="6">
    <location>
        <begin position="235"/>
        <end position="254"/>
    </location>
</feature>
<keyword evidence="4" id="KW-0969">Cilium</keyword>
<dbReference type="Gene3D" id="3.80.10.10">
    <property type="entry name" value="Ribonuclease Inhibitor"/>
    <property type="match status" value="2"/>
</dbReference>
<feature type="compositionally biased region" description="Polar residues" evidence="6">
    <location>
        <begin position="366"/>
        <end position="377"/>
    </location>
</feature>
<evidence type="ECO:0000256" key="3">
    <source>
        <dbReference type="ARBA" id="ARBA00022737"/>
    </source>
</evidence>
<reference evidence="8" key="1">
    <citation type="journal article" date="2006" name="PLoS Biol.">
        <title>Macronuclear genome sequence of the ciliate Tetrahymena thermophila, a model eukaryote.</title>
        <authorList>
            <person name="Eisen J.A."/>
            <person name="Coyne R.S."/>
            <person name="Wu M."/>
            <person name="Wu D."/>
            <person name="Thiagarajan M."/>
            <person name="Wortman J.R."/>
            <person name="Badger J.H."/>
            <person name="Ren Q."/>
            <person name="Amedeo P."/>
            <person name="Jones K.M."/>
            <person name="Tallon L.J."/>
            <person name="Delcher A.L."/>
            <person name="Salzberg S.L."/>
            <person name="Silva J.C."/>
            <person name="Haas B.J."/>
            <person name="Majoros W.H."/>
            <person name="Farzad M."/>
            <person name="Carlton J.M."/>
            <person name="Smith R.K. Jr."/>
            <person name="Garg J."/>
            <person name="Pearlman R.E."/>
            <person name="Karrer K.M."/>
            <person name="Sun L."/>
            <person name="Manning G."/>
            <person name="Elde N.C."/>
            <person name="Turkewitz A.P."/>
            <person name="Asai D.J."/>
            <person name="Wilkes D.E."/>
            <person name="Wang Y."/>
            <person name="Cai H."/>
            <person name="Collins K."/>
            <person name="Stewart B.A."/>
            <person name="Lee S.R."/>
            <person name="Wilamowska K."/>
            <person name="Weinberg Z."/>
            <person name="Ruzzo W.L."/>
            <person name="Wloga D."/>
            <person name="Gaertig J."/>
            <person name="Frankel J."/>
            <person name="Tsao C.-C."/>
            <person name="Gorovsky M.A."/>
            <person name="Keeling P.J."/>
            <person name="Waller R.F."/>
            <person name="Patron N.J."/>
            <person name="Cherry J.M."/>
            <person name="Stover N.A."/>
            <person name="Krieger C.J."/>
            <person name="del Toro C."/>
            <person name="Ryder H.F."/>
            <person name="Williamson S.C."/>
            <person name="Barbeau R.A."/>
            <person name="Hamilton E.P."/>
            <person name="Orias E."/>
        </authorList>
    </citation>
    <scope>NUCLEOTIDE SEQUENCE [LARGE SCALE GENOMIC DNA]</scope>
    <source>
        <strain evidence="8">SB210</strain>
    </source>
</reference>
<dbReference type="RefSeq" id="XP_001009224.1">
    <property type="nucleotide sequence ID" value="XM_001009224.1"/>
</dbReference>
<keyword evidence="5" id="KW-0966">Cell projection</keyword>
<feature type="compositionally biased region" description="Polar residues" evidence="6">
    <location>
        <begin position="305"/>
        <end position="330"/>
    </location>
</feature>
<dbReference type="InterPro" id="IPR050576">
    <property type="entry name" value="Cilia_flagella_integrity"/>
</dbReference>
<protein>
    <submittedName>
        <fullName evidence="7">Dynein assembly factor 1, axonemal protein, putative</fullName>
    </submittedName>
</protein>
<dbReference type="PROSITE" id="PS51450">
    <property type="entry name" value="LRR"/>
    <property type="match status" value="3"/>
</dbReference>
<dbReference type="OrthoDB" id="1904536at2759"/>
<evidence type="ECO:0000313" key="7">
    <source>
        <dbReference type="EMBL" id="EAR88979.1"/>
    </source>
</evidence>
<feature type="compositionally biased region" description="Basic and acidic residues" evidence="6">
    <location>
        <begin position="262"/>
        <end position="271"/>
    </location>
</feature>
<dbReference type="SMART" id="SM00365">
    <property type="entry name" value="LRR_SD22"/>
    <property type="match status" value="4"/>
</dbReference>
<keyword evidence="2" id="KW-0433">Leucine-rich repeat</keyword>
<sequence>MTENNGEKRLSKEFLKKLLKSDFRFYYSTPYLNDQLYLHYKGFPKIENLEEFTGLKVIYLEGNGFTKIEGLDTLVNLRSLYLQENLIKKIENLDHCTQIANLNLSDNCIKKIENLGCLKNLGTLQIKRNSLGQDGDSVDALKGLLEVPTISVLDVSDNRLTDEAIVDEILVKMPNLSVLYLQNNEVCKKISNYRKTLIVKLPNLKYLDDRPVFPEERRFAEAFAKGGLELEREERKKYKQEQEEEHLRNHRAFGEMIERYRQEAREERERNAQAQQDDNSNSQEERNVDNPPDLEDVSEEERKSLNTSTTQQNSESLPTYNTATDQSSIASKRRDSQSSNASVQHDIRDKILPSESEEQMNDSRSESNYQPSSNQSLEIPLQKMQISEQRNQEQQKQNAEPETNYLDELE</sequence>
<evidence type="ECO:0000256" key="5">
    <source>
        <dbReference type="ARBA" id="ARBA00023273"/>
    </source>
</evidence>
<keyword evidence="8" id="KW-1185">Reference proteome</keyword>
<evidence type="ECO:0000313" key="8">
    <source>
        <dbReference type="Proteomes" id="UP000009168"/>
    </source>
</evidence>
<dbReference type="KEGG" id="tet:TTHERM_00554340"/>
<dbReference type="STRING" id="312017.Q22UJ1"/>
<dbReference type="OMA" id="TIGNFGQ"/>
<dbReference type="Proteomes" id="UP000009168">
    <property type="component" value="Unassembled WGS sequence"/>
</dbReference>
<evidence type="ECO:0000256" key="4">
    <source>
        <dbReference type="ARBA" id="ARBA00023069"/>
    </source>
</evidence>
<dbReference type="GeneID" id="7840669"/>
<dbReference type="AlphaFoldDB" id="Q22UJ1"/>
<organism evidence="7 8">
    <name type="scientific">Tetrahymena thermophila (strain SB210)</name>
    <dbReference type="NCBI Taxonomy" id="312017"/>
    <lineage>
        <taxon>Eukaryota</taxon>
        <taxon>Sar</taxon>
        <taxon>Alveolata</taxon>
        <taxon>Ciliophora</taxon>
        <taxon>Intramacronucleata</taxon>
        <taxon>Oligohymenophorea</taxon>
        <taxon>Hymenostomatida</taxon>
        <taxon>Tetrahymenina</taxon>
        <taxon>Tetrahymenidae</taxon>
        <taxon>Tetrahymena</taxon>
    </lineage>
</organism>